<dbReference type="EMBL" id="CDMZ01000459">
    <property type="protein sequence ID" value="CEM14763.1"/>
    <property type="molecule type" value="Genomic_DNA"/>
</dbReference>
<dbReference type="InterPro" id="IPR011990">
    <property type="entry name" value="TPR-like_helical_dom_sf"/>
</dbReference>
<feature type="compositionally biased region" description="Basic and acidic residues" evidence="2">
    <location>
        <begin position="1224"/>
        <end position="1241"/>
    </location>
</feature>
<feature type="compositionally biased region" description="Low complexity" evidence="2">
    <location>
        <begin position="875"/>
        <end position="885"/>
    </location>
</feature>
<organism evidence="3">
    <name type="scientific">Chromera velia CCMP2878</name>
    <dbReference type="NCBI Taxonomy" id="1169474"/>
    <lineage>
        <taxon>Eukaryota</taxon>
        <taxon>Sar</taxon>
        <taxon>Alveolata</taxon>
        <taxon>Colpodellida</taxon>
        <taxon>Chromeraceae</taxon>
        <taxon>Chromera</taxon>
    </lineage>
</organism>
<feature type="repeat" description="TPR" evidence="1">
    <location>
        <begin position="45"/>
        <end position="78"/>
    </location>
</feature>
<feature type="region of interest" description="Disordered" evidence="2">
    <location>
        <begin position="205"/>
        <end position="229"/>
    </location>
</feature>
<dbReference type="SUPFAM" id="SSF48452">
    <property type="entry name" value="TPR-like"/>
    <property type="match status" value="2"/>
</dbReference>
<name>A0A0G4FLG5_9ALVE</name>
<sequence>MSLQETILQNVDSKLSRGIESLDAGSYESAISDFTRCSFLHPNDPLPFYYRGEAFLALGDLSSAYADFSHALSLDPSLPDVRERLADLKFVRAIRLIDRAQASAASSAVRASMPDSCALPRISLNYRLHSSLSAPSQTQAQAQAVEEKYKGKLLFLKGMCDVWEVLLAGAQVTNDDRFADEGFVSNTPERDGTGQQNPVVSVQANEESNSQMASKDFPPASLSIGSLRGGQPSMTGVGAPCHRPVVFQSCVDSAKESLSKALELDGSLPDAFLLKAALLLALGSASASGLGSRAQLHAVLKAGGPKGGRRSSPSSVNEGVSQRWKAAGLDWAGLTGDGQITSYGQLAASPDGGVFGGGSGSFPPSASGGARVGTGESGDCFAPPQLGMYRSHLPDAVRLMWRAFRLNPLSPHAQKFLAGLQAKAVELVEDARGEVIRGRDHGALKILELALSLSPSFAPALLLRSVVHRRQCPPNVFLSVSEVMKASDGKRGELSLVFIYLQGNFKAALDDIQECAASTEATPQSRHLRADCAASMGGPADLELAIADLQFLQREVKQEALEAYQPIFYGTAYAQEASASMALQGAETAVASLGSTVKTNTTGQTHQQTGGWEVFARLSGVPPPNSADTRARTLLEDGETLGPVGEAEKATHKLELAKKIAEVRCKRAEQHFNEAGAYLEAEAEFSRALAALPSPLPPAFVSLRLRALHGRALCALHGGVPTRALENVDQMLEIQPDFPPAVALRDVYRQSRRRGAPPFLTSILEKQKQIHAAIFKDENLHNVLFPPTSNDRNLLAQFRVADTPEIRIPRVSLDNTDGRGGNAAFPRVWADTVPLLRENLQSQAASAVQSFEDSLTSRTAKGRLGSPIRMCVNTSSSSADPSADAGKVASCRVRQPGFSQSLHKRVNSPLGPSPGPSNVPSLLFPPELANPSVLPPSPKGFGSAATTTRQGPEGAHAQQQAGSVEGTSRVPPNLNGGVEQFRDTQPLQSIHERLCAQLRSGDPNDSAPGTRPLPTPAFGGAPSTVYSAAGGVQSRGEDHADPGRGGESSEAGGGEGKIDGDGGDETERERGGEDKERGSDRMLMEEGKGDDGTVEGHENEEGTGRSSERTYPSAADAQEALPEGTNGDANTNTEGEEENQKSERQAEESGNTDGASGSASRENSQRSVQQTHEDASNSPAQRGPLQSAAFPSFKNLQPTDDSSRDSGKVPAENGGHQQYASPQSEKEKRTPVVPNEQKDPIPEAPARPQVPPEIQEAAKQSLVLGFELGTRKHSMLCQEAAENSVTQRSLFRYRKPGAALKAPRFAFKR</sequence>
<dbReference type="PANTHER" id="PTHR45153:SF1">
    <property type="entry name" value="TETRATRICOPEPTIDE REPEAT PROTEIN 16"/>
    <property type="match status" value="1"/>
</dbReference>
<proteinExistence type="predicted"/>
<evidence type="ECO:0000256" key="2">
    <source>
        <dbReference type="SAM" id="MobiDB-lite"/>
    </source>
</evidence>
<feature type="compositionally biased region" description="Pro residues" evidence="2">
    <location>
        <begin position="1242"/>
        <end position="1251"/>
    </location>
</feature>
<dbReference type="VEuPathDB" id="CryptoDB:Cvel_17606"/>
<feature type="region of interest" description="Disordered" evidence="2">
    <location>
        <begin position="999"/>
        <end position="1255"/>
    </location>
</feature>
<feature type="compositionally biased region" description="Polar residues" evidence="2">
    <location>
        <begin position="1148"/>
        <end position="1180"/>
    </location>
</feature>
<accession>A0A0G4FLG5</accession>
<feature type="region of interest" description="Disordered" evidence="2">
    <location>
        <begin position="868"/>
        <end position="980"/>
    </location>
</feature>
<dbReference type="InterPro" id="IPR019734">
    <property type="entry name" value="TPR_rpt"/>
</dbReference>
<feature type="compositionally biased region" description="Polar residues" evidence="2">
    <location>
        <begin position="957"/>
        <end position="966"/>
    </location>
</feature>
<dbReference type="PANTHER" id="PTHR45153">
    <property type="entry name" value="TETRATRICOPEPTIDE REPEAT PROTEIN 16"/>
    <property type="match status" value="1"/>
</dbReference>
<evidence type="ECO:0000256" key="1">
    <source>
        <dbReference type="PROSITE-ProRule" id="PRU00339"/>
    </source>
</evidence>
<feature type="compositionally biased region" description="Basic and acidic residues" evidence="2">
    <location>
        <begin position="1056"/>
        <end position="1108"/>
    </location>
</feature>
<feature type="compositionally biased region" description="Basic and acidic residues" evidence="2">
    <location>
        <begin position="1035"/>
        <end position="1044"/>
    </location>
</feature>
<dbReference type="PROSITE" id="PS50005">
    <property type="entry name" value="TPR"/>
    <property type="match status" value="1"/>
</dbReference>
<keyword evidence="1" id="KW-0802">TPR repeat</keyword>
<dbReference type="SMART" id="SM00028">
    <property type="entry name" value="TPR"/>
    <property type="match status" value="3"/>
</dbReference>
<feature type="compositionally biased region" description="Basic and acidic residues" evidence="2">
    <location>
        <begin position="1138"/>
        <end position="1147"/>
    </location>
</feature>
<dbReference type="Gene3D" id="1.25.40.10">
    <property type="entry name" value="Tetratricopeptide repeat domain"/>
    <property type="match status" value="3"/>
</dbReference>
<gene>
    <name evidence="3" type="ORF">Cvel_17606</name>
</gene>
<evidence type="ECO:0000313" key="3">
    <source>
        <dbReference type="EMBL" id="CEM14763.1"/>
    </source>
</evidence>
<feature type="compositionally biased region" description="Gly residues" evidence="2">
    <location>
        <begin position="1045"/>
        <end position="1055"/>
    </location>
</feature>
<reference evidence="3" key="1">
    <citation type="submission" date="2014-11" db="EMBL/GenBank/DDBJ databases">
        <authorList>
            <person name="Otto D Thomas"/>
            <person name="Naeem Raeece"/>
        </authorList>
    </citation>
    <scope>NUCLEOTIDE SEQUENCE</scope>
</reference>
<protein>
    <submittedName>
        <fullName evidence="3">Uncharacterized protein</fullName>
    </submittedName>
</protein>